<proteinExistence type="predicted"/>
<dbReference type="AlphaFoldDB" id="A0A1H0MSU9"/>
<organism evidence="1 2">
    <name type="scientific">Desulforhopalus singaporensis</name>
    <dbReference type="NCBI Taxonomy" id="91360"/>
    <lineage>
        <taxon>Bacteria</taxon>
        <taxon>Pseudomonadati</taxon>
        <taxon>Thermodesulfobacteriota</taxon>
        <taxon>Desulfobulbia</taxon>
        <taxon>Desulfobulbales</taxon>
        <taxon>Desulfocapsaceae</taxon>
        <taxon>Desulforhopalus</taxon>
    </lineage>
</organism>
<reference evidence="1 2" key="1">
    <citation type="submission" date="2016-10" db="EMBL/GenBank/DDBJ databases">
        <authorList>
            <person name="de Groot N.N."/>
        </authorList>
    </citation>
    <scope>NUCLEOTIDE SEQUENCE [LARGE SCALE GENOMIC DNA]</scope>
    <source>
        <strain evidence="1 2">DSM 12130</strain>
    </source>
</reference>
<dbReference type="Pfam" id="PF08899">
    <property type="entry name" value="DUF1844"/>
    <property type="match status" value="1"/>
</dbReference>
<gene>
    <name evidence="1" type="ORF">SAMN05660330_01169</name>
</gene>
<dbReference type="STRING" id="91360.SAMN05660330_01169"/>
<dbReference type="InterPro" id="IPR014995">
    <property type="entry name" value="DUF1844"/>
</dbReference>
<sequence length="108" mass="11858">MSEEKGKTKGCGCEEGKVPNKAGKCVMPEVTFPAFIMSLNTSALYHLGEIAEPGTGKKTIDLDLARHAIDTLMLMQEKTKGNLTADEENLLKNILYDIKLRFVSVAKK</sequence>
<protein>
    <recommendedName>
        <fullName evidence="3">DUF1844 domain-containing protein</fullName>
    </recommendedName>
</protein>
<dbReference type="OrthoDB" id="9799618at2"/>
<accession>A0A1H0MSU9</accession>
<evidence type="ECO:0000313" key="1">
    <source>
        <dbReference type="EMBL" id="SDO83375.1"/>
    </source>
</evidence>
<name>A0A1H0MSU9_9BACT</name>
<dbReference type="Proteomes" id="UP000199073">
    <property type="component" value="Unassembled WGS sequence"/>
</dbReference>
<evidence type="ECO:0008006" key="3">
    <source>
        <dbReference type="Google" id="ProtNLM"/>
    </source>
</evidence>
<dbReference type="RefSeq" id="WP_092220820.1">
    <property type="nucleotide sequence ID" value="NZ_FNJI01000006.1"/>
</dbReference>
<dbReference type="EMBL" id="FNJI01000006">
    <property type="protein sequence ID" value="SDO83375.1"/>
    <property type="molecule type" value="Genomic_DNA"/>
</dbReference>
<keyword evidence="2" id="KW-1185">Reference proteome</keyword>
<evidence type="ECO:0000313" key="2">
    <source>
        <dbReference type="Proteomes" id="UP000199073"/>
    </source>
</evidence>